<dbReference type="Proteomes" id="UP000057043">
    <property type="component" value="Unassembled WGS sequence"/>
</dbReference>
<proteinExistence type="predicted"/>
<organism evidence="3 4">
    <name type="scientific">Methanothrix harundinacea</name>
    <dbReference type="NCBI Taxonomy" id="301375"/>
    <lineage>
        <taxon>Archaea</taxon>
        <taxon>Methanobacteriati</taxon>
        <taxon>Methanobacteriota</taxon>
        <taxon>Stenosarchaea group</taxon>
        <taxon>Methanomicrobia</taxon>
        <taxon>Methanotrichales</taxon>
        <taxon>Methanotrichaceae</taxon>
        <taxon>Methanothrix</taxon>
    </lineage>
</organism>
<dbReference type="GO" id="GO:0000160">
    <property type="term" value="P:phosphorelay signal transduction system"/>
    <property type="evidence" value="ECO:0007669"/>
    <property type="project" value="InterPro"/>
</dbReference>
<feature type="modified residue" description="4-aspartylphosphate" evidence="1">
    <location>
        <position position="73"/>
    </location>
</feature>
<gene>
    <name evidence="3" type="ORF">XD72_0653</name>
</gene>
<dbReference type="PROSITE" id="PS50110">
    <property type="entry name" value="RESPONSE_REGULATORY"/>
    <property type="match status" value="1"/>
</dbReference>
<protein>
    <submittedName>
        <fullName evidence="3">Response regulator receiver protein</fullName>
    </submittedName>
</protein>
<accession>A0A101FV23</accession>
<comment type="caution">
    <text evidence="3">The sequence shown here is derived from an EMBL/GenBank/DDBJ whole genome shotgun (WGS) entry which is preliminary data.</text>
</comment>
<evidence type="ECO:0000313" key="3">
    <source>
        <dbReference type="EMBL" id="KUK44947.1"/>
    </source>
</evidence>
<name>A0A101FV23_9EURY</name>
<sequence>MIKNRESGGIPTSYEPFLVLLVEDNSSHAMLIMRTFERLGFAGKIDWVRDGRAALEYLHAREMARLPELVMLDLRLPKLDGHQVLREMKSSKRLKMIPVVVLTTSTSDEDLKKAYSCHVNSYLTKPLNFDDLQKTVEEIKKYWFEWNRYPRTT</sequence>
<dbReference type="InterPro" id="IPR001789">
    <property type="entry name" value="Sig_transdc_resp-reg_receiver"/>
</dbReference>
<dbReference type="PANTHER" id="PTHR44520:SF2">
    <property type="entry name" value="RESPONSE REGULATOR RCP1"/>
    <property type="match status" value="1"/>
</dbReference>
<dbReference type="Gene3D" id="3.40.50.2300">
    <property type="match status" value="1"/>
</dbReference>
<keyword evidence="1" id="KW-0597">Phosphoprotein</keyword>
<dbReference type="PATRIC" id="fig|301375.7.peg.2610"/>
<dbReference type="EMBL" id="LGFT01000011">
    <property type="protein sequence ID" value="KUK44947.1"/>
    <property type="molecule type" value="Genomic_DNA"/>
</dbReference>
<dbReference type="InterPro" id="IPR052893">
    <property type="entry name" value="TCS_response_regulator"/>
</dbReference>
<dbReference type="InterPro" id="IPR011006">
    <property type="entry name" value="CheY-like_superfamily"/>
</dbReference>
<reference evidence="3 4" key="1">
    <citation type="journal article" date="2015" name="MBio">
        <title>Genome-Resolved Metagenomic Analysis Reveals Roles for Candidate Phyla and Other Microbial Community Members in Biogeochemical Transformations in Oil Reservoirs.</title>
        <authorList>
            <person name="Hu P."/>
            <person name="Tom L."/>
            <person name="Singh A."/>
            <person name="Thomas B.C."/>
            <person name="Baker B.J."/>
            <person name="Piceno Y.M."/>
            <person name="Andersen G.L."/>
            <person name="Banfield J.F."/>
        </authorList>
    </citation>
    <scope>NUCLEOTIDE SEQUENCE [LARGE SCALE GENOMIC DNA]</scope>
    <source>
        <strain evidence="3">57_489</strain>
    </source>
</reference>
<dbReference type="AlphaFoldDB" id="A0A101FV23"/>
<evidence type="ECO:0000256" key="1">
    <source>
        <dbReference type="PROSITE-ProRule" id="PRU00169"/>
    </source>
</evidence>
<dbReference type="SUPFAM" id="SSF52172">
    <property type="entry name" value="CheY-like"/>
    <property type="match status" value="1"/>
</dbReference>
<feature type="domain" description="Response regulatory" evidence="2">
    <location>
        <begin position="18"/>
        <end position="140"/>
    </location>
</feature>
<dbReference type="CDD" id="cd17557">
    <property type="entry name" value="REC_Rcp-like"/>
    <property type="match status" value="1"/>
</dbReference>
<evidence type="ECO:0000259" key="2">
    <source>
        <dbReference type="PROSITE" id="PS50110"/>
    </source>
</evidence>
<evidence type="ECO:0000313" key="4">
    <source>
        <dbReference type="Proteomes" id="UP000057043"/>
    </source>
</evidence>
<dbReference type="Pfam" id="PF00072">
    <property type="entry name" value="Response_reg"/>
    <property type="match status" value="1"/>
</dbReference>
<dbReference type="SMART" id="SM00448">
    <property type="entry name" value="REC"/>
    <property type="match status" value="1"/>
</dbReference>
<dbReference type="PANTHER" id="PTHR44520">
    <property type="entry name" value="RESPONSE REGULATOR RCP1-RELATED"/>
    <property type="match status" value="1"/>
</dbReference>